<name>A0A412AUI2_9FIRM</name>
<sequence>MENYFIFTDEAGAYQKRPSDAHIRSHPFYIRSNVIMSINDYRQYQIAMQRINGEYEIPFDEEIKWADLWSKTKNNPRNTLIEHMSAERLKGYFCKVLKTATELESTAFMFTITDIVGRTCHLKPETVYAFHLQDAFQRIQMDMGSDDFATFIMDELNYGTIKQIKAVCHEVTIKGDFVKYKN</sequence>
<evidence type="ECO:0008006" key="3">
    <source>
        <dbReference type="Google" id="ProtNLM"/>
    </source>
</evidence>
<comment type="caution">
    <text evidence="1">The sequence shown here is derived from an EMBL/GenBank/DDBJ whole genome shotgun (WGS) entry which is preliminary data.</text>
</comment>
<reference evidence="1 2" key="1">
    <citation type="submission" date="2018-08" db="EMBL/GenBank/DDBJ databases">
        <title>A genome reference for cultivated species of the human gut microbiota.</title>
        <authorList>
            <person name="Zou Y."/>
            <person name="Xue W."/>
            <person name="Luo G."/>
        </authorList>
    </citation>
    <scope>NUCLEOTIDE SEQUENCE [LARGE SCALE GENOMIC DNA]</scope>
    <source>
        <strain evidence="1 2">AF28-26</strain>
    </source>
</reference>
<proteinExistence type="predicted"/>
<organism evidence="1 2">
    <name type="scientific">[Clostridium] leptum</name>
    <dbReference type="NCBI Taxonomy" id="1535"/>
    <lineage>
        <taxon>Bacteria</taxon>
        <taxon>Bacillati</taxon>
        <taxon>Bacillota</taxon>
        <taxon>Clostridia</taxon>
        <taxon>Eubacteriales</taxon>
        <taxon>Oscillospiraceae</taxon>
        <taxon>Oscillospiraceae incertae sedis</taxon>
    </lineage>
</organism>
<dbReference type="Proteomes" id="UP000284751">
    <property type="component" value="Unassembled WGS sequence"/>
</dbReference>
<evidence type="ECO:0000313" key="1">
    <source>
        <dbReference type="EMBL" id="RGQ35059.1"/>
    </source>
</evidence>
<gene>
    <name evidence="1" type="ORF">DWY99_13125</name>
</gene>
<dbReference type="AlphaFoldDB" id="A0A412AUI2"/>
<protein>
    <recommendedName>
        <fullName evidence="3">DUF3800 domain-containing protein</fullName>
    </recommendedName>
</protein>
<evidence type="ECO:0000313" key="2">
    <source>
        <dbReference type="Proteomes" id="UP000284751"/>
    </source>
</evidence>
<dbReference type="EMBL" id="QRTC01000074">
    <property type="protein sequence ID" value="RGQ35059.1"/>
    <property type="molecule type" value="Genomic_DNA"/>
</dbReference>
<accession>A0A412AUI2</accession>